<dbReference type="FunFam" id="1.10.1000.11:FF:000004">
    <property type="entry name" value="PH and SEC7 domain-containing protein 2"/>
    <property type="match status" value="1"/>
</dbReference>
<dbReference type="CDD" id="cd13295">
    <property type="entry name" value="PH_EFA6"/>
    <property type="match status" value="1"/>
</dbReference>
<dbReference type="SMART" id="SM00233">
    <property type="entry name" value="PH"/>
    <property type="match status" value="1"/>
</dbReference>
<feature type="region of interest" description="Disordered" evidence="11">
    <location>
        <begin position="972"/>
        <end position="1025"/>
    </location>
</feature>
<gene>
    <name evidence="14" type="ORF">QTO34_006394</name>
</gene>
<evidence type="ECO:0000256" key="11">
    <source>
        <dbReference type="SAM" id="MobiDB-lite"/>
    </source>
</evidence>
<evidence type="ECO:0000256" key="4">
    <source>
        <dbReference type="ARBA" id="ARBA00023121"/>
    </source>
</evidence>
<dbReference type="FunFam" id="2.30.29.30:FF:000267">
    <property type="entry name" value="PH and SEC7 domain-containing protein 4"/>
    <property type="match status" value="1"/>
</dbReference>
<feature type="region of interest" description="Disordered" evidence="11">
    <location>
        <begin position="354"/>
        <end position="452"/>
    </location>
</feature>
<dbReference type="SUPFAM" id="SSF50729">
    <property type="entry name" value="PH domain-like"/>
    <property type="match status" value="1"/>
</dbReference>
<feature type="compositionally biased region" description="Pro residues" evidence="11">
    <location>
        <begin position="394"/>
        <end position="405"/>
    </location>
</feature>
<dbReference type="SMART" id="SM00222">
    <property type="entry name" value="Sec7"/>
    <property type="match status" value="1"/>
</dbReference>
<evidence type="ECO:0000313" key="15">
    <source>
        <dbReference type="Proteomes" id="UP001177744"/>
    </source>
</evidence>
<dbReference type="GO" id="GO:0005085">
    <property type="term" value="F:guanyl-nucleotide exchange factor activity"/>
    <property type="evidence" value="ECO:0007669"/>
    <property type="project" value="UniProtKB-KW"/>
</dbReference>
<keyword evidence="5" id="KW-0472">Membrane</keyword>
<keyword evidence="4" id="KW-0446">Lipid-binding</keyword>
<evidence type="ECO:0000256" key="9">
    <source>
        <dbReference type="ARBA" id="ARBA00076132"/>
    </source>
</evidence>
<dbReference type="InterPro" id="IPR000904">
    <property type="entry name" value="Sec7_dom"/>
</dbReference>
<dbReference type="PROSITE" id="PS50003">
    <property type="entry name" value="PH_DOMAIN"/>
    <property type="match status" value="1"/>
</dbReference>
<dbReference type="EMBL" id="JAULJE010000017">
    <property type="protein sequence ID" value="KAK1332863.1"/>
    <property type="molecule type" value="Genomic_DNA"/>
</dbReference>
<evidence type="ECO:0000259" key="13">
    <source>
        <dbReference type="PROSITE" id="PS50190"/>
    </source>
</evidence>
<dbReference type="Pfam" id="PF01369">
    <property type="entry name" value="Sec7"/>
    <property type="match status" value="1"/>
</dbReference>
<dbReference type="AlphaFoldDB" id="A0AA40LIE9"/>
<dbReference type="InterPro" id="IPR001849">
    <property type="entry name" value="PH_domain"/>
</dbReference>
<dbReference type="InterPro" id="IPR011993">
    <property type="entry name" value="PH-like_dom_sf"/>
</dbReference>
<feature type="compositionally biased region" description="Basic residues" evidence="11">
    <location>
        <begin position="1012"/>
        <end position="1025"/>
    </location>
</feature>
<dbReference type="PANTHER" id="PTHR10663:SF338">
    <property type="entry name" value="PH AND SEC7 DOMAIN-CONTAINING PROTEIN 4"/>
    <property type="match status" value="1"/>
</dbReference>
<feature type="region of interest" description="Disordered" evidence="11">
    <location>
        <begin position="708"/>
        <end position="729"/>
    </location>
</feature>
<accession>A0AA40LIE9</accession>
<keyword evidence="6" id="KW-0966">Cell projection</keyword>
<name>A0AA40LIE9_CNENI</name>
<sequence>MMDDNTLSEHPEPVEFLNIYLRDNLQPHPGVQPRETSSRPDPPGPLQELTWASDPSESPGRQDAPAGGSRAEPEGLGSGSSQGALRQNPSSSTQVVFWAGILQAQMCVLDLEEELEKTEGLRAELRSCIPTAPVDLPPFPSSPAGPLGPGPPASSPSGEDSSRSKGESQTQVSPGEGTPDSSPEWGAEEESLFFDNPLFLESPCSETSTPRERFSWGHSNSCADKDDNGRPESPQTLEPPLLLGRVPWGLGDEPDSGDSVADSSGHTTPPFPVPTYKPHSFSWAEPDTAQQAPAAPPSWVGSKASLAGGLDHAASSVDKALTWETGHARSDPSPATHPYPVLLRQGLQGSWIPCASQQALPSPEGWQTEQGPSWPQLPFTSQDRGDRDAECPQEPAPCSPAPGPWWGPASSPEPSSPESESRGLGPRPSPVSSSSWEGSPQPQGCHPSSAFPTWTLDASRLALLETDGAQPRSSEREEAPEALDQGRRLPESPMPQGKSPEEGQGPQAADKLANGVRTDKRPGTWPPASIAWRVSGSLRWLCTCGRSPGMCAGPGFPLRLCLLPPPPPRQISTSLHSNDFSRAVAQEYLSFFQFGGQSLDRALRSFLQALVLSGETQERERVLFQFSRRFHHCNPGLFSSVDSVHTLTCAIMLLNTDLHGQNIGKSMSCQEFISNLNGLQDGGNFPKELLKALYWSIRSEKLEWAVDEEDAARPEKAQSSPLGGKMSSPFLQLAPDPTGPTYKQGILARKMHHDVDGKKTPWGKRGWKMLHTLLRGMVLYFLKPLCPVAGRGPRPEGESLVGQMVDEPVGVHHSLATPATHYTKKPHVFQLRTADWRLYLFQAPTAKEMSSWIARINLAAATHSAPPFPAAVGSQRRFVRPILPVGPAQSSLEEQHRSHENCLDAASDDLLDLQRNLPERRGRSRELEEYRLRKEYLEHEKTRYEMYVQLLVTRLHCPSDDLDLWEEQLGREAAGPQEPKPSLKKSHSSPSLHQDEAPTTAKVKRNISERRTYRKIIPKRNRHQL</sequence>
<feature type="domain" description="PH" evidence="12">
    <location>
        <begin position="740"/>
        <end position="861"/>
    </location>
</feature>
<proteinExistence type="predicted"/>
<comment type="subcellular location">
    <subcellularLocation>
        <location evidence="1">Cell projection</location>
        <location evidence="1">Ruffle membrane</location>
    </subcellularLocation>
</comment>
<evidence type="ECO:0000256" key="2">
    <source>
        <dbReference type="ARBA" id="ARBA00022475"/>
    </source>
</evidence>
<dbReference type="GO" id="GO:0032012">
    <property type="term" value="P:regulation of ARF protein signal transduction"/>
    <property type="evidence" value="ECO:0007669"/>
    <property type="project" value="InterPro"/>
</dbReference>
<feature type="domain" description="SEC7" evidence="13">
    <location>
        <begin position="472"/>
        <end position="700"/>
    </location>
</feature>
<feature type="region of interest" description="Disordered" evidence="11">
    <location>
        <begin position="134"/>
        <end position="303"/>
    </location>
</feature>
<keyword evidence="2" id="KW-1003">Cell membrane</keyword>
<dbReference type="Proteomes" id="UP001177744">
    <property type="component" value="Unassembled WGS sequence"/>
</dbReference>
<feature type="compositionally biased region" description="Polar residues" evidence="11">
    <location>
        <begin position="355"/>
        <end position="382"/>
    </location>
</feature>
<dbReference type="GO" id="GO:0008289">
    <property type="term" value="F:lipid binding"/>
    <property type="evidence" value="ECO:0007669"/>
    <property type="project" value="UniProtKB-KW"/>
</dbReference>
<evidence type="ECO:0000256" key="10">
    <source>
        <dbReference type="ARBA" id="ARBA00081986"/>
    </source>
</evidence>
<organism evidence="14 15">
    <name type="scientific">Cnephaeus nilssonii</name>
    <name type="common">Northern bat</name>
    <name type="synonym">Eptesicus nilssonii</name>
    <dbReference type="NCBI Taxonomy" id="3371016"/>
    <lineage>
        <taxon>Eukaryota</taxon>
        <taxon>Metazoa</taxon>
        <taxon>Chordata</taxon>
        <taxon>Craniata</taxon>
        <taxon>Vertebrata</taxon>
        <taxon>Euteleostomi</taxon>
        <taxon>Mammalia</taxon>
        <taxon>Eutheria</taxon>
        <taxon>Laurasiatheria</taxon>
        <taxon>Chiroptera</taxon>
        <taxon>Yangochiroptera</taxon>
        <taxon>Vespertilionidae</taxon>
        <taxon>Cnephaeus</taxon>
    </lineage>
</organism>
<evidence type="ECO:0000256" key="7">
    <source>
        <dbReference type="ARBA" id="ARBA00059899"/>
    </source>
</evidence>
<evidence type="ECO:0000256" key="1">
    <source>
        <dbReference type="ARBA" id="ARBA00004632"/>
    </source>
</evidence>
<comment type="function">
    <text evidence="7">Guanine nucleotide exchange factor for ARF6 and ARL14/ARF7. Through ARL14 activation, controls the movement of MHC class II-containing vesicles along the actin cytoskeleton in dendritic cells. Involved in membrane recycling. Interacts with several phosphatidylinositol phosphate species, including phosphatidylinositol 3,4-bisphosphate, phosphatidylinositol 3,5-bisphosphate and phosphatidylinositol 4,5-bisphosphate.</text>
</comment>
<evidence type="ECO:0000313" key="14">
    <source>
        <dbReference type="EMBL" id="KAK1332863.1"/>
    </source>
</evidence>
<evidence type="ECO:0000256" key="6">
    <source>
        <dbReference type="ARBA" id="ARBA00023273"/>
    </source>
</evidence>
<evidence type="ECO:0000256" key="5">
    <source>
        <dbReference type="ARBA" id="ARBA00023136"/>
    </source>
</evidence>
<feature type="compositionally biased region" description="Low complexity" evidence="11">
    <location>
        <begin position="406"/>
        <end position="444"/>
    </location>
</feature>
<feature type="compositionally biased region" description="Polar residues" evidence="11">
    <location>
        <begin position="79"/>
        <end position="92"/>
    </location>
</feature>
<dbReference type="PANTHER" id="PTHR10663">
    <property type="entry name" value="GUANYL-NUCLEOTIDE EXCHANGE FACTOR"/>
    <property type="match status" value="1"/>
</dbReference>
<reference evidence="14" key="1">
    <citation type="submission" date="2023-06" db="EMBL/GenBank/DDBJ databases">
        <title>Reference genome for the Northern bat (Eptesicus nilssonii), a most northern bat species.</title>
        <authorList>
            <person name="Laine V.N."/>
            <person name="Pulliainen A.T."/>
            <person name="Lilley T.M."/>
        </authorList>
    </citation>
    <scope>NUCLEOTIDE SEQUENCE</scope>
    <source>
        <strain evidence="14">BLF_Eptnil</strain>
        <tissue evidence="14">Kidney</tissue>
    </source>
</reference>
<dbReference type="GO" id="GO:0032587">
    <property type="term" value="C:ruffle membrane"/>
    <property type="evidence" value="ECO:0007669"/>
    <property type="project" value="UniProtKB-SubCell"/>
</dbReference>
<dbReference type="Gene3D" id="1.10.1000.11">
    <property type="entry name" value="Arf Nucleotide-binding Site Opener,domain 2"/>
    <property type="match status" value="1"/>
</dbReference>
<feature type="region of interest" description="Disordered" evidence="11">
    <location>
        <begin position="1"/>
        <end position="92"/>
    </location>
</feature>
<dbReference type="InterPro" id="IPR023394">
    <property type="entry name" value="Sec7_C_sf"/>
</dbReference>
<dbReference type="Gene3D" id="2.30.29.30">
    <property type="entry name" value="Pleckstrin-homology domain (PH domain)/Phosphotyrosine-binding domain (PTB)"/>
    <property type="match status" value="1"/>
</dbReference>
<evidence type="ECO:0000259" key="12">
    <source>
        <dbReference type="PROSITE" id="PS50003"/>
    </source>
</evidence>
<keyword evidence="3" id="KW-0344">Guanine-nucleotide releasing factor</keyword>
<dbReference type="SUPFAM" id="SSF48425">
    <property type="entry name" value="Sec7 domain"/>
    <property type="match status" value="1"/>
</dbReference>
<evidence type="ECO:0000256" key="8">
    <source>
        <dbReference type="ARBA" id="ARBA00074922"/>
    </source>
</evidence>
<dbReference type="PROSITE" id="PS50190">
    <property type="entry name" value="SEC7"/>
    <property type="match status" value="1"/>
</dbReference>
<dbReference type="InterPro" id="IPR041681">
    <property type="entry name" value="PH_9"/>
</dbReference>
<dbReference type="InterPro" id="IPR035999">
    <property type="entry name" value="Sec7_dom_sf"/>
</dbReference>
<evidence type="ECO:0000256" key="3">
    <source>
        <dbReference type="ARBA" id="ARBA00022658"/>
    </source>
</evidence>
<feature type="region of interest" description="Disordered" evidence="11">
    <location>
        <begin position="467"/>
        <end position="509"/>
    </location>
</feature>
<dbReference type="CDD" id="cd00171">
    <property type="entry name" value="Sec7"/>
    <property type="match status" value="1"/>
</dbReference>
<feature type="compositionally biased region" description="Pro residues" evidence="11">
    <location>
        <begin position="135"/>
        <end position="154"/>
    </location>
</feature>
<keyword evidence="15" id="KW-1185">Reference proteome</keyword>
<dbReference type="Pfam" id="PF15410">
    <property type="entry name" value="PH_9"/>
    <property type="match status" value="1"/>
</dbReference>
<comment type="caution">
    <text evidence="14">The sequence shown here is derived from an EMBL/GenBank/DDBJ whole genome shotgun (WGS) entry which is preliminary data.</text>
</comment>
<feature type="compositionally biased region" description="Basic and acidic residues" evidence="11">
    <location>
        <begin position="473"/>
        <end position="490"/>
    </location>
</feature>
<protein>
    <recommendedName>
        <fullName evidence="8">PH and SEC7 domain-containing protein 4</fullName>
    </recommendedName>
    <alternativeName>
        <fullName evidence="9">Exchange factor for ADP-ribosylation factor guanine nucleotide factor 6 B</fullName>
    </alternativeName>
    <alternativeName>
        <fullName evidence="10">Pleckstrin homology and SEC7 domain-containing protein 4</fullName>
    </alternativeName>
</protein>